<feature type="transmembrane region" description="Helical" evidence="8">
    <location>
        <begin position="126"/>
        <end position="143"/>
    </location>
</feature>
<dbReference type="Gene3D" id="1.20.1560.10">
    <property type="entry name" value="ABC transporter type 1, transmembrane domain"/>
    <property type="match status" value="2"/>
</dbReference>
<evidence type="ECO:0000259" key="9">
    <source>
        <dbReference type="PROSITE" id="PS50893"/>
    </source>
</evidence>
<feature type="transmembrane region" description="Helical" evidence="8">
    <location>
        <begin position="87"/>
        <end position="105"/>
    </location>
</feature>
<feature type="transmembrane region" description="Helical" evidence="8">
    <location>
        <begin position="738"/>
        <end position="760"/>
    </location>
</feature>
<evidence type="ECO:0000256" key="1">
    <source>
        <dbReference type="ARBA" id="ARBA00004141"/>
    </source>
</evidence>
<feature type="transmembrane region" description="Helical" evidence="8">
    <location>
        <begin position="229"/>
        <end position="248"/>
    </location>
</feature>
<dbReference type="SUPFAM" id="SSF52540">
    <property type="entry name" value="P-loop containing nucleoside triphosphate hydrolases"/>
    <property type="match status" value="2"/>
</dbReference>
<feature type="domain" description="ABC transporter" evidence="9">
    <location>
        <begin position="403"/>
        <end position="622"/>
    </location>
</feature>
<evidence type="ECO:0000256" key="4">
    <source>
        <dbReference type="ARBA" id="ARBA00022741"/>
    </source>
</evidence>
<proteinExistence type="predicted"/>
<accession>A0AA38IIM7</accession>
<dbReference type="InterPro" id="IPR036640">
    <property type="entry name" value="ABC1_TM_sf"/>
</dbReference>
<feature type="transmembrane region" description="Helical" evidence="8">
    <location>
        <begin position="312"/>
        <end position="334"/>
    </location>
</feature>
<evidence type="ECO:0000256" key="3">
    <source>
        <dbReference type="ARBA" id="ARBA00022692"/>
    </source>
</evidence>
<dbReference type="PANTHER" id="PTHR24223:SF448">
    <property type="entry name" value="FI20146P1-RELATED"/>
    <property type="match status" value="1"/>
</dbReference>
<dbReference type="CDD" id="cd18580">
    <property type="entry name" value="ABC_6TM_ABCC_D2"/>
    <property type="match status" value="1"/>
</dbReference>
<comment type="subcellular location">
    <subcellularLocation>
        <location evidence="1">Membrane</location>
        <topology evidence="1">Multi-pass membrane protein</topology>
    </subcellularLocation>
</comment>
<evidence type="ECO:0000256" key="2">
    <source>
        <dbReference type="ARBA" id="ARBA00022448"/>
    </source>
</evidence>
<dbReference type="FunFam" id="3.40.50.300:FF:002978">
    <property type="entry name" value="Putative multidrug resistance-associated protein lethal(2)03659-like Protein"/>
    <property type="match status" value="1"/>
</dbReference>
<dbReference type="InterPro" id="IPR044726">
    <property type="entry name" value="ABCC_6TM_D2"/>
</dbReference>
<feature type="transmembrane region" description="Helical" evidence="8">
    <location>
        <begin position="827"/>
        <end position="851"/>
    </location>
</feature>
<evidence type="ECO:0000256" key="6">
    <source>
        <dbReference type="ARBA" id="ARBA00022989"/>
    </source>
</evidence>
<keyword evidence="2" id="KW-0813">Transport</keyword>
<keyword evidence="4" id="KW-0547">Nucleotide-binding</keyword>
<feature type="transmembrane region" description="Helical" evidence="8">
    <location>
        <begin position="673"/>
        <end position="693"/>
    </location>
</feature>
<feature type="transmembrane region" description="Helical" evidence="8">
    <location>
        <begin position="201"/>
        <end position="223"/>
    </location>
</feature>
<dbReference type="CDD" id="cd03244">
    <property type="entry name" value="ABCC_MRP_domain2"/>
    <property type="match status" value="1"/>
</dbReference>
<dbReference type="InterPro" id="IPR027417">
    <property type="entry name" value="P-loop_NTPase"/>
</dbReference>
<keyword evidence="7 8" id="KW-0472">Membrane</keyword>
<dbReference type="FunFam" id="3.40.50.300:FF:000163">
    <property type="entry name" value="Multidrug resistance-associated protein member 4"/>
    <property type="match status" value="1"/>
</dbReference>
<dbReference type="AlphaFoldDB" id="A0AA38IIM7"/>
<evidence type="ECO:0000256" key="5">
    <source>
        <dbReference type="ARBA" id="ARBA00022840"/>
    </source>
</evidence>
<dbReference type="EMBL" id="JALNTZ010000004">
    <property type="protein sequence ID" value="KAJ3656695.1"/>
    <property type="molecule type" value="Genomic_DNA"/>
</dbReference>
<dbReference type="InterPro" id="IPR003593">
    <property type="entry name" value="AAA+_ATPase"/>
</dbReference>
<protein>
    <recommendedName>
        <fullName evidence="13">Multidrug resistance-associated protein lethal(2)03659</fullName>
    </recommendedName>
</protein>
<dbReference type="GO" id="GO:0016887">
    <property type="term" value="F:ATP hydrolysis activity"/>
    <property type="evidence" value="ECO:0007669"/>
    <property type="project" value="InterPro"/>
</dbReference>
<keyword evidence="12" id="KW-1185">Reference proteome</keyword>
<organism evidence="11 12">
    <name type="scientific">Zophobas morio</name>
    <dbReference type="NCBI Taxonomy" id="2755281"/>
    <lineage>
        <taxon>Eukaryota</taxon>
        <taxon>Metazoa</taxon>
        <taxon>Ecdysozoa</taxon>
        <taxon>Arthropoda</taxon>
        <taxon>Hexapoda</taxon>
        <taxon>Insecta</taxon>
        <taxon>Pterygota</taxon>
        <taxon>Neoptera</taxon>
        <taxon>Endopterygota</taxon>
        <taxon>Coleoptera</taxon>
        <taxon>Polyphaga</taxon>
        <taxon>Cucujiformia</taxon>
        <taxon>Tenebrionidae</taxon>
        <taxon>Zophobas</taxon>
    </lineage>
</organism>
<evidence type="ECO:0000313" key="12">
    <source>
        <dbReference type="Proteomes" id="UP001168821"/>
    </source>
</evidence>
<dbReference type="GO" id="GO:0016020">
    <property type="term" value="C:membrane"/>
    <property type="evidence" value="ECO:0007669"/>
    <property type="project" value="UniProtKB-SubCell"/>
</dbReference>
<dbReference type="PROSITE" id="PS50929">
    <property type="entry name" value="ABC_TM1F"/>
    <property type="match status" value="2"/>
</dbReference>
<evidence type="ECO:0000313" key="11">
    <source>
        <dbReference type="EMBL" id="KAJ3656695.1"/>
    </source>
</evidence>
<dbReference type="CDD" id="cd03250">
    <property type="entry name" value="ABCC_MRP_domain1"/>
    <property type="match status" value="1"/>
</dbReference>
<evidence type="ECO:0000256" key="8">
    <source>
        <dbReference type="SAM" id="Phobius"/>
    </source>
</evidence>
<feature type="transmembrane region" description="Helical" evidence="8">
    <location>
        <begin position="920"/>
        <end position="942"/>
    </location>
</feature>
<feature type="transmembrane region" description="Helical" evidence="8">
    <location>
        <begin position="948"/>
        <end position="970"/>
    </location>
</feature>
<keyword evidence="3 8" id="KW-0812">Transmembrane</keyword>
<dbReference type="InterPro" id="IPR044746">
    <property type="entry name" value="ABCC_6TM_D1"/>
</dbReference>
<keyword evidence="5" id="KW-0067">ATP-binding</keyword>
<dbReference type="InterPro" id="IPR017871">
    <property type="entry name" value="ABC_transporter-like_CS"/>
</dbReference>
<comment type="caution">
    <text evidence="11">The sequence shown here is derived from an EMBL/GenBank/DDBJ whole genome shotgun (WGS) entry which is preliminary data.</text>
</comment>
<keyword evidence="6 8" id="KW-1133">Transmembrane helix</keyword>
<evidence type="ECO:0008006" key="13">
    <source>
        <dbReference type="Google" id="ProtNLM"/>
    </source>
</evidence>
<dbReference type="Pfam" id="PF00664">
    <property type="entry name" value="ABC_membrane"/>
    <property type="match status" value="2"/>
</dbReference>
<dbReference type="PROSITE" id="PS50893">
    <property type="entry name" value="ABC_TRANSPORTER_2"/>
    <property type="match status" value="2"/>
</dbReference>
<dbReference type="PROSITE" id="PS00211">
    <property type="entry name" value="ABC_TRANSPORTER_1"/>
    <property type="match status" value="2"/>
</dbReference>
<dbReference type="InterPro" id="IPR011527">
    <property type="entry name" value="ABC1_TM_dom"/>
</dbReference>
<dbReference type="InterPro" id="IPR050173">
    <property type="entry name" value="ABC_transporter_C-like"/>
</dbReference>
<name>A0AA38IIM7_9CUCU</name>
<reference evidence="11" key="1">
    <citation type="journal article" date="2023" name="G3 (Bethesda)">
        <title>Whole genome assemblies of Zophobas morio and Tenebrio molitor.</title>
        <authorList>
            <person name="Kaur S."/>
            <person name="Stinson S.A."/>
            <person name="diCenzo G.C."/>
        </authorList>
    </citation>
    <scope>NUCLEOTIDE SEQUENCE</scope>
    <source>
        <strain evidence="11">QUZm001</strain>
    </source>
</reference>
<dbReference type="FunFam" id="1.20.1560.10:FF:000026">
    <property type="entry name" value="Multidrug resistance-associated protein lethal(2)03659"/>
    <property type="match status" value="1"/>
</dbReference>
<evidence type="ECO:0000259" key="10">
    <source>
        <dbReference type="PROSITE" id="PS50929"/>
    </source>
</evidence>
<sequence>MYDGGDSVKKINPKEKANLFSLITFLFTWELFRKGFRKDFTEDDIYEVPRNFRSAELGDNLETEWEKEAAKNKPSLLRLLWTCYGRYYLLLGVIQLVMRVLMVLVQPRALGKLVSYFTADTKLTRLDAIYYATIVIGFNIINTTYNHNYMFWILELGIRIKTSVCSLIYRKSLKLTTSKLSEIGIGRIVTIVSKDVLSIEYAIIFLNDMWIGLILFVLTSALMYSRVGIAALAGSLFLLFIIPLQVLLGKLTSTLRLKGSKMTDRRLQVTQETISAIKIIKMYTWEIFFGKKISEARKAEMKKTRQIYWTKATALVTGGLVINLTLYIIVMTYIQLGNTFTAEVSFFILGCLQALRSTVTISIPIGIAQTAELIASVRRIYKVLAAKEQPETARDDKAPKASIQLQQVSVEINNTPILHDIDLNINSGLNFLTGRLGGGKSSLLKTILEDYPICDGKLHVKGTMSYAAEEPWLFPSSIRQNILFGQEFNEERYRKVLKVCALDFDIDTFEKGDHTIVDDRGQNLSKGQQARIGLARAVYCDSDIYLLDDCLSSLDTQVQKFVFTECVKNFLRDKIVIMISHNENQLKEADNIILMENGTVKSVLKPSDIPDEELENFVREKDKVDEDDIIDNIVVDEEDDQEDAKLINSKPNQNIYHENKKEGSVAYKVYQKYSAFGGGYLVLVPLFIVFVAAQFMTSYSQQLVSSWVNIQQNISEYKSNTTNATQYDKLVKKNSKALTVYSVAVIASTLLLLFRAYAYFTFAGKASVGLHKSMILSVVKATMKFFDLHYIGNILNRFSKDLATIDEILPLNFYECLSFVCRVTGMLILILIVQWTFILPAIVVFVILFFLRRWYLPTGRSLKRLDSATRSPMIGHINASLEGLTTIRAYGTQQILKKEFDRHQDLYTSTFYMMQSTSRAFAYFLDMLCNFFIIAIVLRFVVVRKDTLAGNVGLAITQALGLTGLLQWGIRQWAELENQMTSVERVVEYINVEQENRSGQSIDNWPQKCKITYKDVNLTYGKSKDYVLKNINFTINSREKVGIVGRTGAGKSSLISVLFRLYQYDGTISIDDVDIRTLSLEFLRSNISIIPQDPILFSGTIRDNIDPTGRYKDHEIWKAISTTRLKDIVPSLDYRITEGGSNFSAGQRQLICLARAVISKSKIIVLDEATANVDPETDVMIYTTIQECFAECTVLMIAHRLHTVLYSDKVMVVDKGEIVEFDNPNVLLDNKNGAFYRMIEQANLLK</sequence>
<feature type="domain" description="ABC transmembrane type-1" evidence="10">
    <location>
        <begin position="681"/>
        <end position="978"/>
    </location>
</feature>
<feature type="domain" description="ABC transporter" evidence="9">
    <location>
        <begin position="1011"/>
        <end position="1240"/>
    </location>
</feature>
<evidence type="ECO:0000256" key="7">
    <source>
        <dbReference type="ARBA" id="ARBA00023136"/>
    </source>
</evidence>
<feature type="domain" description="ABC transmembrane type-1" evidence="10">
    <location>
        <begin position="96"/>
        <end position="370"/>
    </location>
</feature>
<dbReference type="InterPro" id="IPR003439">
    <property type="entry name" value="ABC_transporter-like_ATP-bd"/>
</dbReference>
<dbReference type="GO" id="GO:0140359">
    <property type="term" value="F:ABC-type transporter activity"/>
    <property type="evidence" value="ECO:0007669"/>
    <property type="project" value="InterPro"/>
</dbReference>
<dbReference type="Pfam" id="PF00005">
    <property type="entry name" value="ABC_tran"/>
    <property type="match status" value="2"/>
</dbReference>
<dbReference type="Proteomes" id="UP001168821">
    <property type="component" value="Unassembled WGS sequence"/>
</dbReference>
<dbReference type="SUPFAM" id="SSF90123">
    <property type="entry name" value="ABC transporter transmembrane region"/>
    <property type="match status" value="2"/>
</dbReference>
<dbReference type="Gene3D" id="3.40.50.300">
    <property type="entry name" value="P-loop containing nucleotide triphosphate hydrolases"/>
    <property type="match status" value="2"/>
</dbReference>
<dbReference type="FunFam" id="1.20.1560.10:FF:000014">
    <property type="entry name" value="Multidrug resistance-associated protein member 4"/>
    <property type="match status" value="1"/>
</dbReference>
<dbReference type="PANTHER" id="PTHR24223">
    <property type="entry name" value="ATP-BINDING CASSETTE SUB-FAMILY C"/>
    <property type="match status" value="1"/>
</dbReference>
<gene>
    <name evidence="11" type="ORF">Zmor_015748</name>
</gene>
<dbReference type="SMART" id="SM00382">
    <property type="entry name" value="AAA"/>
    <property type="match status" value="2"/>
</dbReference>
<dbReference type="GO" id="GO:0005524">
    <property type="term" value="F:ATP binding"/>
    <property type="evidence" value="ECO:0007669"/>
    <property type="project" value="UniProtKB-KW"/>
</dbReference>
<dbReference type="CDD" id="cd18579">
    <property type="entry name" value="ABC_6TM_ABCC_D1"/>
    <property type="match status" value="1"/>
</dbReference>